<proteinExistence type="predicted"/>
<evidence type="ECO:0000313" key="5">
    <source>
        <dbReference type="Proteomes" id="UP000054047"/>
    </source>
</evidence>
<dbReference type="EMBL" id="KN727468">
    <property type="protein sequence ID" value="KIH65613.1"/>
    <property type="molecule type" value="Genomic_DNA"/>
</dbReference>
<dbReference type="SMART" id="SM00674">
    <property type="entry name" value="CENPB"/>
    <property type="match status" value="1"/>
</dbReference>
<protein>
    <submittedName>
        <fullName evidence="4">Tc5 transposase</fullName>
    </submittedName>
</protein>
<evidence type="ECO:0000256" key="2">
    <source>
        <dbReference type="SAM" id="Coils"/>
    </source>
</evidence>
<feature type="coiled-coil region" evidence="2">
    <location>
        <begin position="29"/>
        <end position="56"/>
    </location>
</feature>
<keyword evidence="1" id="KW-0238">DNA-binding</keyword>
<name>A0A0C2D7I8_9BILA</name>
<sequence length="195" mass="22510">MTVIQCGERMTKTRQQMEKDVQFGLATLKSRERRKLRQLERERAICDDRLVRLRTLADKLKDLIVSKFDLGISLHDSDIRQMALKINKEETLIENFKASRRRTQKFKKSCAIGSRRITSFTSIKNFLAADHVSSEAQKIVHELRQEMENWPLTAICNADQSGFLRELHAARTLAARGEENGKLGSPYQQQPILLL</sequence>
<dbReference type="AlphaFoldDB" id="A0A0C2D7I8"/>
<evidence type="ECO:0000259" key="3">
    <source>
        <dbReference type="SMART" id="SM00674"/>
    </source>
</evidence>
<evidence type="ECO:0000256" key="1">
    <source>
        <dbReference type="ARBA" id="ARBA00023125"/>
    </source>
</evidence>
<keyword evidence="2" id="KW-0175">Coiled coil</keyword>
<organism evidence="4 5">
    <name type="scientific">Ancylostoma duodenale</name>
    <dbReference type="NCBI Taxonomy" id="51022"/>
    <lineage>
        <taxon>Eukaryota</taxon>
        <taxon>Metazoa</taxon>
        <taxon>Ecdysozoa</taxon>
        <taxon>Nematoda</taxon>
        <taxon>Chromadorea</taxon>
        <taxon>Rhabditida</taxon>
        <taxon>Rhabditina</taxon>
        <taxon>Rhabditomorpha</taxon>
        <taxon>Strongyloidea</taxon>
        <taxon>Ancylostomatidae</taxon>
        <taxon>Ancylostomatinae</taxon>
        <taxon>Ancylostoma</taxon>
    </lineage>
</organism>
<dbReference type="Proteomes" id="UP000054047">
    <property type="component" value="Unassembled WGS sequence"/>
</dbReference>
<evidence type="ECO:0000313" key="4">
    <source>
        <dbReference type="EMBL" id="KIH65613.1"/>
    </source>
</evidence>
<feature type="domain" description="HTH CENPB-type" evidence="3">
    <location>
        <begin position="50"/>
        <end position="116"/>
    </location>
</feature>
<keyword evidence="5" id="KW-1185">Reference proteome</keyword>
<gene>
    <name evidence="4" type="ORF">ANCDUO_04063</name>
</gene>
<dbReference type="GO" id="GO:0003677">
    <property type="term" value="F:DNA binding"/>
    <property type="evidence" value="ECO:0007669"/>
    <property type="project" value="UniProtKB-KW"/>
</dbReference>
<reference evidence="4 5" key="1">
    <citation type="submission" date="2013-12" db="EMBL/GenBank/DDBJ databases">
        <title>Draft genome of the parsitic nematode Ancylostoma duodenale.</title>
        <authorList>
            <person name="Mitreva M."/>
        </authorList>
    </citation>
    <scope>NUCLEOTIDE SEQUENCE [LARGE SCALE GENOMIC DNA]</scope>
    <source>
        <strain evidence="4 5">Zhejiang</strain>
    </source>
</reference>
<dbReference type="InterPro" id="IPR006600">
    <property type="entry name" value="HTH_CenpB_DNA-bd_dom"/>
</dbReference>
<dbReference type="OrthoDB" id="5876883at2759"/>
<accession>A0A0C2D7I8</accession>